<sequence>MNMYEGRPKLKIPRTWLENFLDITSIALLVLGTVSLISEWAAIPDTVPTHFNAAGEPDGWGNKSNLWILIVMGAVTWLLLTVLEKYPHIYNYFNLTEENVERQYNNARIMINVMKNEILIFFVYMTWACSKVAKGDSEGLSVWVLPIFVIGITGSIAFFIVRSIKWK</sequence>
<evidence type="ECO:0000313" key="4">
    <source>
        <dbReference type="Proteomes" id="UP000603641"/>
    </source>
</evidence>
<keyword evidence="4" id="KW-1185">Reference proteome</keyword>
<protein>
    <submittedName>
        <fullName evidence="3">DUF1648 domain-containing protein</fullName>
    </submittedName>
</protein>
<accession>A0ABR8SN84</accession>
<feature type="transmembrane region" description="Helical" evidence="1">
    <location>
        <begin position="118"/>
        <end position="134"/>
    </location>
</feature>
<feature type="transmembrane region" description="Helical" evidence="1">
    <location>
        <begin position="20"/>
        <end position="43"/>
    </location>
</feature>
<keyword evidence="1" id="KW-0472">Membrane</keyword>
<name>A0ABR8SN84_9BACL</name>
<dbReference type="Proteomes" id="UP000603641">
    <property type="component" value="Unassembled WGS sequence"/>
</dbReference>
<feature type="transmembrane region" description="Helical" evidence="1">
    <location>
        <begin position="140"/>
        <end position="161"/>
    </location>
</feature>
<dbReference type="InterPro" id="IPR012867">
    <property type="entry name" value="DUF1648"/>
</dbReference>
<gene>
    <name evidence="3" type="ORF">H9648_12975</name>
</gene>
<evidence type="ECO:0000256" key="1">
    <source>
        <dbReference type="SAM" id="Phobius"/>
    </source>
</evidence>
<reference evidence="3 4" key="1">
    <citation type="submission" date="2020-08" db="EMBL/GenBank/DDBJ databases">
        <title>A Genomic Blueprint of the Chicken Gut Microbiome.</title>
        <authorList>
            <person name="Gilroy R."/>
            <person name="Ravi A."/>
            <person name="Getino M."/>
            <person name="Pursley I."/>
            <person name="Horton D.L."/>
            <person name="Alikhan N.-F."/>
            <person name="Baker D."/>
            <person name="Gharbi K."/>
            <person name="Hall N."/>
            <person name="Watson M."/>
            <person name="Adriaenssens E.M."/>
            <person name="Foster-Nyarko E."/>
            <person name="Jarju S."/>
            <person name="Secka A."/>
            <person name="Antonio M."/>
            <person name="Oren A."/>
            <person name="Chaudhuri R."/>
            <person name="La Ragione R.M."/>
            <person name="Hildebrand F."/>
            <person name="Pallen M.J."/>
        </authorList>
    </citation>
    <scope>NUCLEOTIDE SEQUENCE [LARGE SCALE GENOMIC DNA]</scope>
    <source>
        <strain evidence="3 4">Sa2CUA10</strain>
    </source>
</reference>
<feature type="transmembrane region" description="Helical" evidence="1">
    <location>
        <begin position="66"/>
        <end position="83"/>
    </location>
</feature>
<evidence type="ECO:0000313" key="3">
    <source>
        <dbReference type="EMBL" id="MBD7964968.1"/>
    </source>
</evidence>
<comment type="caution">
    <text evidence="3">The sequence shown here is derived from an EMBL/GenBank/DDBJ whole genome shotgun (WGS) entry which is preliminary data.</text>
</comment>
<organism evidence="3 4">
    <name type="scientific">Fictibacillus norfolkensis</name>
    <dbReference type="NCBI Taxonomy" id="2762233"/>
    <lineage>
        <taxon>Bacteria</taxon>
        <taxon>Bacillati</taxon>
        <taxon>Bacillota</taxon>
        <taxon>Bacilli</taxon>
        <taxon>Bacillales</taxon>
        <taxon>Fictibacillaceae</taxon>
        <taxon>Fictibacillus</taxon>
    </lineage>
</organism>
<feature type="domain" description="DUF1648" evidence="2">
    <location>
        <begin position="29"/>
        <end position="72"/>
    </location>
</feature>
<keyword evidence="1" id="KW-0812">Transmembrane</keyword>
<evidence type="ECO:0000259" key="2">
    <source>
        <dbReference type="Pfam" id="PF07853"/>
    </source>
</evidence>
<proteinExistence type="predicted"/>
<dbReference type="Pfam" id="PF07853">
    <property type="entry name" value="DUF1648"/>
    <property type="match status" value="1"/>
</dbReference>
<keyword evidence="1" id="KW-1133">Transmembrane helix</keyword>
<dbReference type="RefSeq" id="WP_191754235.1">
    <property type="nucleotide sequence ID" value="NZ_JACSQM010000005.1"/>
</dbReference>
<dbReference type="EMBL" id="JACSQM010000005">
    <property type="protein sequence ID" value="MBD7964968.1"/>
    <property type="molecule type" value="Genomic_DNA"/>
</dbReference>